<keyword evidence="2" id="KW-1185">Reference proteome</keyword>
<proteinExistence type="predicted"/>
<comment type="caution">
    <text evidence="1">The sequence shown here is derived from an EMBL/GenBank/DDBJ whole genome shotgun (WGS) entry which is preliminary data.</text>
</comment>
<gene>
    <name evidence="1" type="ORF">Acor_37040</name>
</gene>
<dbReference type="AlphaFoldDB" id="A0A5M3W0A8"/>
<evidence type="ECO:0000313" key="2">
    <source>
        <dbReference type="Proteomes" id="UP000334990"/>
    </source>
</evidence>
<name>A0A5M3W0A8_9ACTN</name>
<reference evidence="1 2" key="1">
    <citation type="submission" date="2019-10" db="EMBL/GenBank/DDBJ databases">
        <title>Whole genome shotgun sequence of Acrocarpospora corrugata NBRC 13972.</title>
        <authorList>
            <person name="Ichikawa N."/>
            <person name="Kimura A."/>
            <person name="Kitahashi Y."/>
            <person name="Komaki H."/>
            <person name="Oguchi A."/>
        </authorList>
    </citation>
    <scope>NUCLEOTIDE SEQUENCE [LARGE SCALE GENOMIC DNA]</scope>
    <source>
        <strain evidence="1 2">NBRC 13972</strain>
    </source>
</reference>
<evidence type="ECO:0000313" key="1">
    <source>
        <dbReference type="EMBL" id="GES01640.1"/>
    </source>
</evidence>
<dbReference type="Proteomes" id="UP000334990">
    <property type="component" value="Unassembled WGS sequence"/>
</dbReference>
<dbReference type="EMBL" id="BLAD01000052">
    <property type="protein sequence ID" value="GES01640.1"/>
    <property type="molecule type" value="Genomic_DNA"/>
</dbReference>
<sequence>MSEEELIACFEEIAPIVEKLAAATRQPACRVRRSNIGSPGDRLPVMASRGVTGGGEPGRYRWWRAGAVTNTWPGSVQ</sequence>
<organism evidence="1 2">
    <name type="scientific">Acrocarpospora corrugata</name>
    <dbReference type="NCBI Taxonomy" id="35763"/>
    <lineage>
        <taxon>Bacteria</taxon>
        <taxon>Bacillati</taxon>
        <taxon>Actinomycetota</taxon>
        <taxon>Actinomycetes</taxon>
        <taxon>Streptosporangiales</taxon>
        <taxon>Streptosporangiaceae</taxon>
        <taxon>Acrocarpospora</taxon>
    </lineage>
</organism>
<protein>
    <submittedName>
        <fullName evidence="1">Uncharacterized protein</fullName>
    </submittedName>
</protein>
<accession>A0A5M3W0A8</accession>